<feature type="non-terminal residue" evidence="1">
    <location>
        <position position="175"/>
    </location>
</feature>
<comment type="caution">
    <text evidence="1">The sequence shown here is derived from an EMBL/GenBank/DDBJ whole genome shotgun (WGS) entry which is preliminary data.</text>
</comment>
<protein>
    <submittedName>
        <fullName evidence="1">Uncharacterized protein</fullName>
    </submittedName>
</protein>
<dbReference type="AlphaFoldDB" id="X1AEE9"/>
<evidence type="ECO:0000313" key="1">
    <source>
        <dbReference type="EMBL" id="GAG71038.1"/>
    </source>
</evidence>
<reference evidence="1" key="1">
    <citation type="journal article" date="2014" name="Front. Microbiol.">
        <title>High frequency of phylogenetically diverse reductive dehalogenase-homologous genes in deep subseafloor sedimentary metagenomes.</title>
        <authorList>
            <person name="Kawai M."/>
            <person name="Futagami T."/>
            <person name="Toyoda A."/>
            <person name="Takaki Y."/>
            <person name="Nishi S."/>
            <person name="Hori S."/>
            <person name="Arai W."/>
            <person name="Tsubouchi T."/>
            <person name="Morono Y."/>
            <person name="Uchiyama I."/>
            <person name="Ito T."/>
            <person name="Fujiyama A."/>
            <person name="Inagaki F."/>
            <person name="Takami H."/>
        </authorList>
    </citation>
    <scope>NUCLEOTIDE SEQUENCE</scope>
    <source>
        <strain evidence="1">Expedition CK06-06</strain>
    </source>
</reference>
<organism evidence="1">
    <name type="scientific">marine sediment metagenome</name>
    <dbReference type="NCBI Taxonomy" id="412755"/>
    <lineage>
        <taxon>unclassified sequences</taxon>
        <taxon>metagenomes</taxon>
        <taxon>ecological metagenomes</taxon>
    </lineage>
</organism>
<gene>
    <name evidence="1" type="ORF">S01H4_05415</name>
</gene>
<dbReference type="Gene3D" id="1.10.30.50">
    <property type="match status" value="1"/>
</dbReference>
<proteinExistence type="predicted"/>
<dbReference type="EMBL" id="BART01001568">
    <property type="protein sequence ID" value="GAG71038.1"/>
    <property type="molecule type" value="Genomic_DNA"/>
</dbReference>
<name>X1AEE9_9ZZZZ</name>
<accession>X1AEE9</accession>
<sequence length="175" mass="20388">MNLLLIGPLTDKVIPLCGNCHSIKKAKIFKEFEKIISSPNLFKLSAEQIENFIKEAINDHPNYSSIKEYKRNVKVQIKKYIRKRFVYEQLFNGRCIGCGKITAYNNLPALELHHRTPEILEVKSTWSDLSNMDCEEIFRKTLKENCVCLCANCHTLTRSKLHSYCKEIFDNTNRD</sequence>